<comment type="caution">
    <text evidence="1">The sequence shown here is derived from an EMBL/GenBank/DDBJ whole genome shotgun (WGS) entry which is preliminary data.</text>
</comment>
<protein>
    <submittedName>
        <fullName evidence="1">F-box domain-containing protein</fullName>
    </submittedName>
</protein>
<name>A0A8H6XTA5_9AGAR</name>
<dbReference type="AlphaFoldDB" id="A0A8H6XTA5"/>
<evidence type="ECO:0000313" key="1">
    <source>
        <dbReference type="EMBL" id="KAF7346054.1"/>
    </source>
</evidence>
<evidence type="ECO:0000313" key="2">
    <source>
        <dbReference type="Proteomes" id="UP000623467"/>
    </source>
</evidence>
<dbReference type="Proteomes" id="UP000623467">
    <property type="component" value="Unassembled WGS sequence"/>
</dbReference>
<dbReference type="SUPFAM" id="SSF52047">
    <property type="entry name" value="RNI-like"/>
    <property type="match status" value="1"/>
</dbReference>
<gene>
    <name evidence="1" type="ORF">MSAN_01831400</name>
</gene>
<accession>A0A8H6XTA5</accession>
<dbReference type="EMBL" id="JACAZH010000019">
    <property type="protein sequence ID" value="KAF7346054.1"/>
    <property type="molecule type" value="Genomic_DNA"/>
</dbReference>
<dbReference type="InterPro" id="IPR032675">
    <property type="entry name" value="LRR_dom_sf"/>
</dbReference>
<proteinExistence type="predicted"/>
<organism evidence="1 2">
    <name type="scientific">Mycena sanguinolenta</name>
    <dbReference type="NCBI Taxonomy" id="230812"/>
    <lineage>
        <taxon>Eukaryota</taxon>
        <taxon>Fungi</taxon>
        <taxon>Dikarya</taxon>
        <taxon>Basidiomycota</taxon>
        <taxon>Agaricomycotina</taxon>
        <taxon>Agaricomycetes</taxon>
        <taxon>Agaricomycetidae</taxon>
        <taxon>Agaricales</taxon>
        <taxon>Marasmiineae</taxon>
        <taxon>Mycenaceae</taxon>
        <taxon>Mycena</taxon>
    </lineage>
</organism>
<reference evidence="1" key="1">
    <citation type="submission" date="2020-05" db="EMBL/GenBank/DDBJ databases">
        <title>Mycena genomes resolve the evolution of fungal bioluminescence.</title>
        <authorList>
            <person name="Tsai I.J."/>
        </authorList>
    </citation>
    <scope>NUCLEOTIDE SEQUENCE</scope>
    <source>
        <strain evidence="1">160909Yilan</strain>
    </source>
</reference>
<dbReference type="Gene3D" id="3.80.10.10">
    <property type="entry name" value="Ribonuclease Inhibitor"/>
    <property type="match status" value="1"/>
</dbReference>
<sequence length="470" mass="53857">MPLQQPNSPVHTIPCEITAEIFVHCLPTSYGWEWNIASQREAPMLLSHVCRDWREIALCMPALWTNMEFSVDNTHSHEIVRVYLLRTKGWPLSVKLRWPYRKLFGEDTWSLPVLQALLERAHHLEFLELRNVPFDCIRELDQLSESSNFPSLQKLTIDIDQDVLEWDSMEDMPCVRLFANAPVLREIYLIDYTPPAFLGSLPWHQLTKYEGSGVYLDHCADAMRLGSNLIECGLLADKVVQNHGLTLIHPGLKSLSLYEDLSAPCNSTDILRFLSLPALETLQILNAFYESFSDPEFLAFLTRSSPPLRKFTAEVNRLMDDDEDAVNVIGVDVSAFFSMPSLIELEMWHTHEKFISPFFSHCNNVTFLPQIQHLSFFHPRYLSCDAQHDSPDHVRDLSRRAARRVLNIVQAGLSARWNARHHGVASLKSFRLLWDGDIGDLPDDVLVPFRTMASEGLNISIKSSTRSYIL</sequence>
<dbReference type="OrthoDB" id="2269034at2759"/>
<keyword evidence="2" id="KW-1185">Reference proteome</keyword>